<dbReference type="AlphaFoldDB" id="A0A5M6DBU5"/>
<dbReference type="Pfam" id="PF16242">
    <property type="entry name" value="Pyrid_ox_like"/>
    <property type="match status" value="1"/>
</dbReference>
<comment type="caution">
    <text evidence="2">The sequence shown here is derived from an EMBL/GenBank/DDBJ whole genome shotgun (WGS) entry which is preliminary data.</text>
</comment>
<evidence type="ECO:0000259" key="1">
    <source>
        <dbReference type="Pfam" id="PF16242"/>
    </source>
</evidence>
<dbReference type="SUPFAM" id="SSF50475">
    <property type="entry name" value="FMN-binding split barrel"/>
    <property type="match status" value="1"/>
</dbReference>
<dbReference type="RefSeq" id="WP_150077042.1">
    <property type="nucleotide sequence ID" value="NZ_VWOX01000007.1"/>
</dbReference>
<organism evidence="2 3">
    <name type="scientific">Roseiconus nitratireducens</name>
    <dbReference type="NCBI Taxonomy" id="2605748"/>
    <lineage>
        <taxon>Bacteria</taxon>
        <taxon>Pseudomonadati</taxon>
        <taxon>Planctomycetota</taxon>
        <taxon>Planctomycetia</taxon>
        <taxon>Pirellulales</taxon>
        <taxon>Pirellulaceae</taxon>
        <taxon>Roseiconus</taxon>
    </lineage>
</organism>
<proteinExistence type="predicted"/>
<gene>
    <name evidence="2" type="ORF">FYK55_13910</name>
</gene>
<dbReference type="Proteomes" id="UP000324479">
    <property type="component" value="Unassembled WGS sequence"/>
</dbReference>
<dbReference type="InterPro" id="IPR052917">
    <property type="entry name" value="Stress-Dev_Protein"/>
</dbReference>
<feature type="domain" description="General stress protein FMN-binding split barrel" evidence="1">
    <location>
        <begin position="2"/>
        <end position="147"/>
    </location>
</feature>
<dbReference type="PANTHER" id="PTHR34818">
    <property type="entry name" value="PROTEIN BLI-3"/>
    <property type="match status" value="1"/>
</dbReference>
<evidence type="ECO:0000313" key="2">
    <source>
        <dbReference type="EMBL" id="KAA5542625.1"/>
    </source>
</evidence>
<keyword evidence="3" id="KW-1185">Reference proteome</keyword>
<dbReference type="InterPro" id="IPR012349">
    <property type="entry name" value="Split_barrel_FMN-bd"/>
</dbReference>
<dbReference type="InterPro" id="IPR038725">
    <property type="entry name" value="YdaG_split_barrel_FMN-bd"/>
</dbReference>
<dbReference type="Gene3D" id="2.30.110.10">
    <property type="entry name" value="Electron Transport, Fmn-binding Protein, Chain A"/>
    <property type="match status" value="1"/>
</dbReference>
<reference evidence="2 3" key="1">
    <citation type="submission" date="2019-08" db="EMBL/GenBank/DDBJ databases">
        <authorList>
            <person name="Dhanesh K."/>
            <person name="Kumar G."/>
            <person name="Sasikala C."/>
            <person name="Venkata Ramana C."/>
        </authorList>
    </citation>
    <scope>NUCLEOTIDE SEQUENCE [LARGE SCALE GENOMIC DNA]</scope>
    <source>
        <strain evidence="2 3">JC645</strain>
    </source>
</reference>
<dbReference type="PANTHER" id="PTHR34818:SF1">
    <property type="entry name" value="PROTEIN BLI-3"/>
    <property type="match status" value="1"/>
</dbReference>
<accession>A0A5M6DBU5</accession>
<protein>
    <submittedName>
        <fullName evidence="2">General stress protein</fullName>
    </submittedName>
</protein>
<dbReference type="EMBL" id="VWOX01000007">
    <property type="protein sequence ID" value="KAA5542625.1"/>
    <property type="molecule type" value="Genomic_DNA"/>
</dbReference>
<name>A0A5M6DBU5_9BACT</name>
<evidence type="ECO:0000313" key="3">
    <source>
        <dbReference type="Proteomes" id="UP000324479"/>
    </source>
</evidence>
<sequence>MDKFEKLVDLIGDFDNAMLVTRTSEGELDARPMAVAELEPDGDLWFVTDRNSGKVADLMLDHEVAVTMQSSRKFVTLTATAHLVDDRAKLEELWQEAWKVWFPQGKASNSIALLKVEPKRGEYWDNSGVQAVKYLIEAGKAYLQGERASTDESINARVSM</sequence>